<name>A0A7W8GAH0_9SPIR</name>
<dbReference type="GO" id="GO:0044341">
    <property type="term" value="P:sodium-dependent phosphate transport"/>
    <property type="evidence" value="ECO:0007669"/>
    <property type="project" value="InterPro"/>
</dbReference>
<dbReference type="InterPro" id="IPR038078">
    <property type="entry name" value="PhoU-like_sf"/>
</dbReference>
<feature type="transmembrane region" description="Helical" evidence="6">
    <location>
        <begin position="135"/>
        <end position="157"/>
    </location>
</feature>
<sequence length="559" mass="61962">MILNIINFAGSLCFLLYGMKLMSDGIQKSAGQKLQAALAFMTGNRFVGLLTGCILTMIIQSSGATTVMLVSFVNAGLLSVVQGVGVIFGANIGTTVTGWIVALGSSFEIKDYAIPIFGLGYILYILKRFKSKEGLWLAIMGFGLLFFGLGGLSDFFAVPQVKGFVINFIGVVNNFGFISYAIGLLIGIFLTALIHSSSAMSAIVIGMAVAMSKEGNASIEELNEFWRFGAIMIIGSSVGSTVDAILAAIGANANAKRTAAVHVLFNVATVIIVLIFFRPFMAFVELISPGHNIVYRIAMLNTVFKVIGTVIFIPFVNQIAAFVSILIKDDKEDEANIYKLEFNERMAIDSPEGCVFRAQNEVRVFSDRVAQMFDELQAGLSNFNSDFVTGGYERIVLHEDYCDQMNEQLTQYLVRCTHLHLSDSAKDNAALMMQLIAEMEAMADGCLNIAYQLKKAIEKEMTFNQEDFDRLLPYFELARQLMYFIYKNVARIQRLTPEQFQFASELEQQIDDERKALKKIARKRLESGSDVRSELLYMDIIRQIEKIGDRCFDAAGDLR</sequence>
<dbReference type="AlphaFoldDB" id="A0A7W8GAH0"/>
<dbReference type="NCBIfam" id="TIGR00704">
    <property type="entry name" value="NaPi_cotrn_rel"/>
    <property type="match status" value="1"/>
</dbReference>
<protein>
    <submittedName>
        <fullName evidence="7">Phosphate:Na+ symporter</fullName>
    </submittedName>
</protein>
<dbReference type="PANTHER" id="PTHR10010">
    <property type="entry name" value="SOLUTE CARRIER FAMILY 34 SODIUM PHOSPHATE , MEMBER 2-RELATED"/>
    <property type="match status" value="1"/>
</dbReference>
<dbReference type="InterPro" id="IPR003841">
    <property type="entry name" value="Na/Pi_transpt"/>
</dbReference>
<comment type="subcellular location">
    <subcellularLocation>
        <location evidence="1">Cell membrane</location>
        <topology evidence="1">Multi-pass membrane protein</topology>
    </subcellularLocation>
</comment>
<feature type="transmembrane region" description="Helical" evidence="6">
    <location>
        <begin position="47"/>
        <end position="70"/>
    </location>
</feature>
<accession>A0A7W8GAH0</accession>
<keyword evidence="3 6" id="KW-0812">Transmembrane</keyword>
<evidence type="ECO:0000256" key="6">
    <source>
        <dbReference type="SAM" id="Phobius"/>
    </source>
</evidence>
<dbReference type="Gene3D" id="1.20.58.220">
    <property type="entry name" value="Phosphate transport system protein phou homolog 2, domain 2"/>
    <property type="match status" value="1"/>
</dbReference>
<feature type="transmembrane region" description="Helical" evidence="6">
    <location>
        <begin position="231"/>
        <end position="253"/>
    </location>
</feature>
<dbReference type="InterPro" id="IPR004633">
    <property type="entry name" value="NaPi_cotrn-rel/YqeW-like"/>
</dbReference>
<dbReference type="Proteomes" id="UP000518887">
    <property type="component" value="Unassembled WGS sequence"/>
</dbReference>
<dbReference type="GO" id="GO:0005886">
    <property type="term" value="C:plasma membrane"/>
    <property type="evidence" value="ECO:0007669"/>
    <property type="project" value="UniProtKB-SubCell"/>
</dbReference>
<dbReference type="SUPFAM" id="SSF109755">
    <property type="entry name" value="PhoU-like"/>
    <property type="match status" value="1"/>
</dbReference>
<evidence type="ECO:0000313" key="8">
    <source>
        <dbReference type="Proteomes" id="UP000518887"/>
    </source>
</evidence>
<dbReference type="NCBIfam" id="NF037997">
    <property type="entry name" value="Na_Pi_symport"/>
    <property type="match status" value="1"/>
</dbReference>
<feature type="transmembrane region" description="Helical" evidence="6">
    <location>
        <begin position="259"/>
        <end position="281"/>
    </location>
</feature>
<reference evidence="7 8" key="1">
    <citation type="submission" date="2020-08" db="EMBL/GenBank/DDBJ databases">
        <title>Genomic Encyclopedia of Type Strains, Phase IV (KMG-IV): sequencing the most valuable type-strain genomes for metagenomic binning, comparative biology and taxonomic classification.</title>
        <authorList>
            <person name="Goeker M."/>
        </authorList>
    </citation>
    <scope>NUCLEOTIDE SEQUENCE [LARGE SCALE GENOMIC DNA]</scope>
    <source>
        <strain evidence="7 8">DSM 103462</strain>
    </source>
</reference>
<dbReference type="EMBL" id="JACHFQ010000007">
    <property type="protein sequence ID" value="MBB5226830.1"/>
    <property type="molecule type" value="Genomic_DNA"/>
</dbReference>
<comment type="caution">
    <text evidence="7">The sequence shown here is derived from an EMBL/GenBank/DDBJ whole genome shotgun (WGS) entry which is preliminary data.</text>
</comment>
<dbReference type="GO" id="GO:0005436">
    <property type="term" value="F:sodium:phosphate symporter activity"/>
    <property type="evidence" value="ECO:0007669"/>
    <property type="project" value="InterPro"/>
</dbReference>
<feature type="transmembrane region" description="Helical" evidence="6">
    <location>
        <begin position="77"/>
        <end position="103"/>
    </location>
</feature>
<dbReference type="RefSeq" id="WP_184660468.1">
    <property type="nucleotide sequence ID" value="NZ_CP031518.1"/>
</dbReference>
<organism evidence="7 8">
    <name type="scientific">Treponema ruminis</name>
    <dbReference type="NCBI Taxonomy" id="744515"/>
    <lineage>
        <taxon>Bacteria</taxon>
        <taxon>Pseudomonadati</taxon>
        <taxon>Spirochaetota</taxon>
        <taxon>Spirochaetia</taxon>
        <taxon>Spirochaetales</taxon>
        <taxon>Treponemataceae</taxon>
        <taxon>Treponema</taxon>
    </lineage>
</organism>
<keyword evidence="2" id="KW-1003">Cell membrane</keyword>
<dbReference type="Pfam" id="PF02690">
    <property type="entry name" value="Na_Pi_cotrans"/>
    <property type="match status" value="1"/>
</dbReference>
<evidence type="ECO:0000256" key="4">
    <source>
        <dbReference type="ARBA" id="ARBA00022989"/>
    </source>
</evidence>
<keyword evidence="5 6" id="KW-0472">Membrane</keyword>
<dbReference type="PANTHER" id="PTHR10010:SF46">
    <property type="entry name" value="SODIUM-DEPENDENT PHOSPHATE TRANSPORT PROTEIN 2B"/>
    <property type="match status" value="1"/>
</dbReference>
<keyword evidence="4 6" id="KW-1133">Transmembrane helix</keyword>
<evidence type="ECO:0000256" key="1">
    <source>
        <dbReference type="ARBA" id="ARBA00004651"/>
    </source>
</evidence>
<feature type="transmembrane region" description="Helical" evidence="6">
    <location>
        <begin position="109"/>
        <end position="126"/>
    </location>
</feature>
<evidence type="ECO:0000313" key="7">
    <source>
        <dbReference type="EMBL" id="MBB5226830.1"/>
    </source>
</evidence>
<keyword evidence="8" id="KW-1185">Reference proteome</keyword>
<evidence type="ECO:0000256" key="2">
    <source>
        <dbReference type="ARBA" id="ARBA00022475"/>
    </source>
</evidence>
<proteinExistence type="predicted"/>
<gene>
    <name evidence="7" type="ORF">HNP76_002218</name>
</gene>
<evidence type="ECO:0000256" key="3">
    <source>
        <dbReference type="ARBA" id="ARBA00022692"/>
    </source>
</evidence>
<evidence type="ECO:0000256" key="5">
    <source>
        <dbReference type="ARBA" id="ARBA00023136"/>
    </source>
</evidence>
<feature type="transmembrane region" description="Helical" evidence="6">
    <location>
        <begin position="293"/>
        <end position="316"/>
    </location>
</feature>
<feature type="transmembrane region" description="Helical" evidence="6">
    <location>
        <begin position="177"/>
        <end position="210"/>
    </location>
</feature>